<keyword evidence="1 4" id="KW-0489">Methyltransferase</keyword>
<keyword evidence="7" id="KW-1185">Reference proteome</keyword>
<comment type="similarity">
    <text evidence="4">Belongs to the class I-like SAM-binding methyltransferase superfamily. RNA M5U methyltransferase family.</text>
</comment>
<dbReference type="PROSITE" id="PS01230">
    <property type="entry name" value="TRMA_1"/>
    <property type="match status" value="1"/>
</dbReference>
<dbReference type="GO" id="GO:0070041">
    <property type="term" value="F:rRNA (uridine-C5-)-methyltransferase activity"/>
    <property type="evidence" value="ECO:0007669"/>
    <property type="project" value="TreeGrafter"/>
</dbReference>
<dbReference type="Proteomes" id="UP000013131">
    <property type="component" value="Unassembled WGS sequence"/>
</dbReference>
<evidence type="ECO:0000256" key="5">
    <source>
        <dbReference type="PROSITE-ProRule" id="PRU10015"/>
    </source>
</evidence>
<feature type="binding site" evidence="4">
    <location>
        <position position="380"/>
    </location>
    <ligand>
        <name>S-adenosyl-L-methionine</name>
        <dbReference type="ChEBI" id="CHEBI:59789"/>
    </ligand>
</feature>
<dbReference type="EMBL" id="AORI01000001">
    <property type="protein sequence ID" value="ENY69381.1"/>
    <property type="molecule type" value="Genomic_DNA"/>
</dbReference>
<dbReference type="PROSITE" id="PS51687">
    <property type="entry name" value="SAM_MT_RNA_M5U"/>
    <property type="match status" value="1"/>
</dbReference>
<dbReference type="RefSeq" id="WP_004423224.1">
    <property type="nucleotide sequence ID" value="NZ_AORI01000001.1"/>
</dbReference>
<evidence type="ECO:0000313" key="7">
    <source>
        <dbReference type="Proteomes" id="UP000013131"/>
    </source>
</evidence>
<feature type="binding site" evidence="4">
    <location>
        <position position="314"/>
    </location>
    <ligand>
        <name>S-adenosyl-L-methionine</name>
        <dbReference type="ChEBI" id="CHEBI:59789"/>
    </ligand>
</feature>
<feature type="binding site" evidence="4">
    <location>
        <position position="335"/>
    </location>
    <ligand>
        <name>S-adenosyl-L-methionine</name>
        <dbReference type="ChEBI" id="CHEBI:59789"/>
    </ligand>
</feature>
<evidence type="ECO:0000256" key="4">
    <source>
        <dbReference type="PROSITE-ProRule" id="PRU01024"/>
    </source>
</evidence>
<dbReference type="PANTHER" id="PTHR11061">
    <property type="entry name" value="RNA M5U METHYLTRANSFERASE"/>
    <property type="match status" value="1"/>
</dbReference>
<dbReference type="STRING" id="1188233.MAU_0930"/>
<evidence type="ECO:0000313" key="6">
    <source>
        <dbReference type="EMBL" id="ENY69381.1"/>
    </source>
</evidence>
<dbReference type="NCBIfam" id="TIGR00479">
    <property type="entry name" value="rumA"/>
    <property type="match status" value="1"/>
</dbReference>
<dbReference type="PANTHER" id="PTHR11061:SF30">
    <property type="entry name" value="TRNA (URACIL(54)-C(5))-METHYLTRANSFERASE"/>
    <property type="match status" value="1"/>
</dbReference>
<keyword evidence="3 4" id="KW-0949">S-adenosyl-L-methionine</keyword>
<dbReference type="InterPro" id="IPR010280">
    <property type="entry name" value="U5_MeTrfase_fam"/>
</dbReference>
<proteinExistence type="inferred from homology"/>
<evidence type="ECO:0008006" key="8">
    <source>
        <dbReference type="Google" id="ProtNLM"/>
    </source>
</evidence>
<reference evidence="6 7" key="1">
    <citation type="journal article" date="2013" name="Genome Announc.">
        <title>Draft Genome Sequences of Mycoplasma auris and Mycoplasma yeatsii, Two Species of the Ear Canal of Caprinae.</title>
        <authorList>
            <person name="Dordet-Frisoni E."/>
            <person name="Baranowski E."/>
            <person name="Barre A."/>
            <person name="Blanchard A."/>
            <person name="Breton M."/>
            <person name="Couture C."/>
            <person name="Dupuy V."/>
            <person name="Gaurivaud P."/>
            <person name="Jacob D."/>
            <person name="Lemaitre C."/>
            <person name="Manso-Silvan L."/>
            <person name="Nikolski M."/>
            <person name="Nouvel L.X."/>
            <person name="Poumarat F."/>
            <person name="Sirand-Pugnet P."/>
            <person name="Thebault P."/>
            <person name="Theil S."/>
            <person name="Thiaucourt F."/>
            <person name="Citti C."/>
            <person name="Tardy F."/>
        </authorList>
    </citation>
    <scope>NUCLEOTIDE SEQUENCE [LARGE SCALE GENOMIC DNA]</scope>
    <source>
        <strain evidence="6 7">15026</strain>
    </source>
</reference>
<protein>
    <recommendedName>
        <fullName evidence="8">RNA methyltransferase</fullName>
    </recommendedName>
</protein>
<dbReference type="PATRIC" id="fig|1188233.3.peg.94"/>
<dbReference type="CDD" id="cd02440">
    <property type="entry name" value="AdoMet_MTases"/>
    <property type="match status" value="1"/>
</dbReference>
<keyword evidence="2 4" id="KW-0808">Transferase</keyword>
<feature type="active site" evidence="5">
    <location>
        <position position="407"/>
    </location>
</feature>
<dbReference type="InterPro" id="IPR030390">
    <property type="entry name" value="MeTrfase_TrmA_AS"/>
</dbReference>
<organism evidence="6 7">
    <name type="scientific">Metamycoplasma auris 15026</name>
    <dbReference type="NCBI Taxonomy" id="1188233"/>
    <lineage>
        <taxon>Bacteria</taxon>
        <taxon>Bacillati</taxon>
        <taxon>Mycoplasmatota</taxon>
        <taxon>Mycoplasmoidales</taxon>
        <taxon>Metamycoplasmataceae</taxon>
        <taxon>Metamycoplasma</taxon>
    </lineage>
</organism>
<comment type="caution">
    <text evidence="6">The sequence shown here is derived from an EMBL/GenBank/DDBJ whole genome shotgun (WGS) entry which is preliminary data.</text>
</comment>
<dbReference type="AlphaFoldDB" id="N9VD85"/>
<dbReference type="FunFam" id="3.40.50.150:FF:000009">
    <property type="entry name" value="23S rRNA (Uracil(1939)-C(5))-methyltransferase RlmD"/>
    <property type="match status" value="1"/>
</dbReference>
<gene>
    <name evidence="6" type="ORF">MAU_0930</name>
</gene>
<evidence type="ECO:0000256" key="3">
    <source>
        <dbReference type="ARBA" id="ARBA00022691"/>
    </source>
</evidence>
<dbReference type="GO" id="GO:0070475">
    <property type="term" value="P:rRNA base methylation"/>
    <property type="evidence" value="ECO:0007669"/>
    <property type="project" value="TreeGrafter"/>
</dbReference>
<sequence>MENKIELKKGLILKNIKNNNSLFDGLSYEGLCIIRDFEIPIFVYNLLPNESANIEITYYSKKCCFAKVIKLLNVSKERRILNEYEKLLYESGSAPLLSLDYSKQIEFKETLIKKLFARNLNIKEINPIIKSPKEFFYRNKITLQIEYKENEILFGFFKKYSHSLIPQINLLLANKQINNFYKNILLNPQTEIDIKIKETIFSLGPNKITLRSSNLDNNIEIVLNINKKIEKRLIDELIELNKLKKNYKISIFDELKNKWINLLEHQGIKYQIDNIFFEVKNDSFYQINEELAKLIYKQILDWIPNKNLNIVDAFSGVGTIACFIANKTKKVYSIEINNNATTQAKRNIEINKISNIEIINADANEWISKNKEAIDLVIFDPPREGLKNKSIEAIIQSQIKQIIYLSCDPKTLIRDLKEFTYSGYSIKKIQSYDMFPQTPHIETLVLIERKNET</sequence>
<dbReference type="InterPro" id="IPR029063">
    <property type="entry name" value="SAM-dependent_MTases_sf"/>
</dbReference>
<dbReference type="SUPFAM" id="SSF53335">
    <property type="entry name" value="S-adenosyl-L-methionine-dependent methyltransferases"/>
    <property type="match status" value="1"/>
</dbReference>
<dbReference type="InterPro" id="IPR012340">
    <property type="entry name" value="NA-bd_OB-fold"/>
</dbReference>
<feature type="binding site" evidence="4">
    <location>
        <position position="286"/>
    </location>
    <ligand>
        <name>S-adenosyl-L-methionine</name>
        <dbReference type="ChEBI" id="CHEBI:59789"/>
    </ligand>
</feature>
<accession>N9VD85</accession>
<name>N9VD85_9BACT</name>
<dbReference type="Gene3D" id="2.40.50.140">
    <property type="entry name" value="Nucleic acid-binding proteins"/>
    <property type="match status" value="1"/>
</dbReference>
<evidence type="ECO:0000256" key="1">
    <source>
        <dbReference type="ARBA" id="ARBA00022603"/>
    </source>
</evidence>
<dbReference type="Pfam" id="PF05958">
    <property type="entry name" value="tRNA_U5-meth_tr"/>
    <property type="match status" value="1"/>
</dbReference>
<dbReference type="Gene3D" id="3.40.50.150">
    <property type="entry name" value="Vaccinia Virus protein VP39"/>
    <property type="match status" value="1"/>
</dbReference>
<dbReference type="Gene3D" id="2.40.50.1070">
    <property type="match status" value="1"/>
</dbReference>
<evidence type="ECO:0000256" key="2">
    <source>
        <dbReference type="ARBA" id="ARBA00022679"/>
    </source>
</evidence>
<feature type="active site" description="Nucleophile" evidence="4">
    <location>
        <position position="407"/>
    </location>
</feature>
<dbReference type="eggNOG" id="COG2265">
    <property type="taxonomic scope" value="Bacteria"/>
</dbReference>